<reference evidence="1 2" key="1">
    <citation type="submission" date="2023-11" db="EMBL/GenBank/DDBJ databases">
        <title>MicrobeMod: A computational toolkit for identifying prokaryotic methylation and restriction-modification with nanopore sequencing.</title>
        <authorList>
            <person name="Crits-Christoph A."/>
            <person name="Kang S.C."/>
            <person name="Lee H."/>
            <person name="Ostrov N."/>
        </authorList>
    </citation>
    <scope>NUCLEOTIDE SEQUENCE [LARGE SCALE GENOMIC DNA]</scope>
    <source>
        <strain evidence="1 2">ATCC 25935</strain>
    </source>
</reference>
<name>A0ABZ0Y2Y6_9BURK</name>
<dbReference type="Pfam" id="PF05488">
    <property type="entry name" value="PAAR_motif"/>
    <property type="match status" value="1"/>
</dbReference>
<proteinExistence type="predicted"/>
<dbReference type="GeneID" id="43166883"/>
<evidence type="ECO:0000313" key="1">
    <source>
        <dbReference type="EMBL" id="WQH05974.1"/>
    </source>
</evidence>
<keyword evidence="2" id="KW-1185">Reference proteome</keyword>
<dbReference type="Proteomes" id="UP001326110">
    <property type="component" value="Chromosome"/>
</dbReference>
<sequence>MRRYHITLGDSTTVGGKVTSANSNGSINGRCIALEGDLVICPACKFSGKITCVGPRIPETWNGKKVALENDLCMCKCSPPPKLRPSQSLRFQVIESSLSPLATRDAKASSAEDEDILEQVFYIHDENNTAVGGFRYDLYINDKIHVSAVELQDRNTIVVQGDSQRLTLVTWPIADESNENV</sequence>
<gene>
    <name evidence="1" type="ORF">SR858_06465</name>
</gene>
<evidence type="ECO:0000313" key="2">
    <source>
        <dbReference type="Proteomes" id="UP001326110"/>
    </source>
</evidence>
<dbReference type="RefSeq" id="WP_084669961.1">
    <property type="nucleotide sequence ID" value="NZ_CP140152.1"/>
</dbReference>
<accession>A0ABZ0Y2Y6</accession>
<organism evidence="1 2">
    <name type="scientific">Duganella zoogloeoides</name>
    <dbReference type="NCBI Taxonomy" id="75659"/>
    <lineage>
        <taxon>Bacteria</taxon>
        <taxon>Pseudomonadati</taxon>
        <taxon>Pseudomonadota</taxon>
        <taxon>Betaproteobacteria</taxon>
        <taxon>Burkholderiales</taxon>
        <taxon>Oxalobacteraceae</taxon>
        <taxon>Telluria group</taxon>
        <taxon>Duganella</taxon>
    </lineage>
</organism>
<dbReference type="InterPro" id="IPR008727">
    <property type="entry name" value="PAAR_motif"/>
</dbReference>
<protein>
    <submittedName>
        <fullName evidence="1">PAAR domain-containing protein</fullName>
    </submittedName>
</protein>
<dbReference type="EMBL" id="CP140152">
    <property type="protein sequence ID" value="WQH05974.1"/>
    <property type="molecule type" value="Genomic_DNA"/>
</dbReference>
<dbReference type="CDD" id="cd14744">
    <property type="entry name" value="PAAR_CT_2"/>
    <property type="match status" value="1"/>
</dbReference>